<feature type="active site" evidence="3">
    <location>
        <position position="193"/>
    </location>
</feature>
<evidence type="ECO:0000256" key="2">
    <source>
        <dbReference type="ARBA" id="ARBA00022801"/>
    </source>
</evidence>
<dbReference type="OrthoDB" id="128186at2"/>
<dbReference type="PANTHER" id="PTHR48081">
    <property type="entry name" value="AB HYDROLASE SUPERFAMILY PROTEIN C4A8.06C"/>
    <property type="match status" value="1"/>
</dbReference>
<organism evidence="5 6">
    <name type="scientific">Mycolicibacterium thermoresistibile</name>
    <name type="common">Mycobacterium thermoresistibile</name>
    <dbReference type="NCBI Taxonomy" id="1797"/>
    <lineage>
        <taxon>Bacteria</taxon>
        <taxon>Bacillati</taxon>
        <taxon>Actinomycetota</taxon>
        <taxon>Actinomycetes</taxon>
        <taxon>Mycobacteriales</taxon>
        <taxon>Mycobacteriaceae</taxon>
        <taxon>Mycolicibacterium</taxon>
    </lineage>
</organism>
<evidence type="ECO:0000259" key="4">
    <source>
        <dbReference type="Pfam" id="PF07859"/>
    </source>
</evidence>
<dbReference type="RefSeq" id="WP_003924036.1">
    <property type="nucleotide sequence ID" value="NZ_BCTB01000009.1"/>
</dbReference>
<comment type="caution">
    <text evidence="5">The sequence shown here is derived from an EMBL/GenBank/DDBJ whole genome shotgun (WGS) entry which is preliminary data.</text>
</comment>
<dbReference type="SUPFAM" id="SSF53474">
    <property type="entry name" value="alpha/beta-Hydrolases"/>
    <property type="match status" value="1"/>
</dbReference>
<dbReference type="InterPro" id="IPR029058">
    <property type="entry name" value="AB_hydrolase_fold"/>
</dbReference>
<feature type="domain" description="Alpha/beta hydrolase fold-3" evidence="4">
    <location>
        <begin position="119"/>
        <end position="325"/>
    </location>
</feature>
<accession>A0A100XD92</accession>
<dbReference type="AlphaFoldDB" id="A0A100XD92"/>
<evidence type="ECO:0000256" key="1">
    <source>
        <dbReference type="ARBA" id="ARBA00010515"/>
    </source>
</evidence>
<dbReference type="Proteomes" id="UP000069654">
    <property type="component" value="Unassembled WGS sequence"/>
</dbReference>
<dbReference type="PROSITE" id="PS01174">
    <property type="entry name" value="LIPASE_GDXG_SER"/>
    <property type="match status" value="1"/>
</dbReference>
<dbReference type="STRING" id="1797.RMCT_1479"/>
<dbReference type="OMA" id="RVWPGQI"/>
<dbReference type="EMBL" id="BCTB01000009">
    <property type="protein sequence ID" value="GAT14509.1"/>
    <property type="molecule type" value="Genomic_DNA"/>
</dbReference>
<protein>
    <submittedName>
        <fullName evidence="5">Esterase/lipase</fullName>
    </submittedName>
</protein>
<dbReference type="GO" id="GO:0004806">
    <property type="term" value="F:triacylglycerol lipase activity"/>
    <property type="evidence" value="ECO:0007669"/>
    <property type="project" value="TreeGrafter"/>
</dbReference>
<dbReference type="InterPro" id="IPR013094">
    <property type="entry name" value="AB_hydrolase_3"/>
</dbReference>
<gene>
    <name evidence="5" type="ORF">RMCT_1479</name>
</gene>
<evidence type="ECO:0000256" key="3">
    <source>
        <dbReference type="PROSITE-ProRule" id="PRU10038"/>
    </source>
</evidence>
<sequence length="350" mass="38032">MTAPSKVPRTSPLATRAARGHYSRTFPVSDGTPSEYVEDGPSLAGRLTALAAYLTVRPTLAIGSFAPRLPWPWGLLDFAARAVRPVPGTVRATIRLPHCTAQLVRAPGVLPADGRRSVVLYLHGGAFLTCGAHTHGRLVTALSEFADSPVLVVNYRMIPKHSVGTAIDDCYDGYQWLRAKGYEPDQIVLAGDSAGGYLALSLAQRLLDEGEEPAALVALSPLFEIDNESRAQHPNIRTDAMFPPRAFSALIELVEEAAERRTTNGRPEEVYEPLDNIEPGLPRTLIHVSGSEALISDARKAARRLAAAGVPVEIRVWPGQMHVFQIAAPFVPEAKRSLRQIGEYIREATW</sequence>
<comment type="similarity">
    <text evidence="1">Belongs to the 'GDXG' lipolytic enzyme family.</text>
</comment>
<evidence type="ECO:0000313" key="6">
    <source>
        <dbReference type="Proteomes" id="UP000069654"/>
    </source>
</evidence>
<dbReference type="InterPro" id="IPR033140">
    <property type="entry name" value="Lipase_GDXG_put_SER_AS"/>
</dbReference>
<proteinExistence type="inferred from homology"/>
<dbReference type="PANTHER" id="PTHR48081:SF30">
    <property type="entry name" value="ACETYL-HYDROLASE LIPR-RELATED"/>
    <property type="match status" value="1"/>
</dbReference>
<dbReference type="Gene3D" id="3.40.50.1820">
    <property type="entry name" value="alpha/beta hydrolase"/>
    <property type="match status" value="1"/>
</dbReference>
<reference evidence="6" key="2">
    <citation type="submission" date="2016-02" db="EMBL/GenBank/DDBJ databases">
        <title>Draft genome sequence of five rapidly growing Mycobacterium species.</title>
        <authorList>
            <person name="Katahira K."/>
            <person name="Gotou Y."/>
            <person name="Iida K."/>
            <person name="Ogura Y."/>
            <person name="Hayashi T."/>
        </authorList>
    </citation>
    <scope>NUCLEOTIDE SEQUENCE [LARGE SCALE GENOMIC DNA]</scope>
    <source>
        <strain evidence="6">JCM6362</strain>
    </source>
</reference>
<dbReference type="Pfam" id="PF07859">
    <property type="entry name" value="Abhydrolase_3"/>
    <property type="match status" value="1"/>
</dbReference>
<reference evidence="5 6" key="1">
    <citation type="journal article" date="2016" name="Genome Announc.">
        <title>Draft Genome Sequences of Five Rapidly Growing Mycobacterium Species, M. thermoresistibile, M. fortuitum subsp. acetamidolyticum, M. canariasense, M. brisbanense, and M. novocastrense.</title>
        <authorList>
            <person name="Katahira K."/>
            <person name="Ogura Y."/>
            <person name="Gotoh Y."/>
            <person name="Hayashi T."/>
        </authorList>
    </citation>
    <scope>NUCLEOTIDE SEQUENCE [LARGE SCALE GENOMIC DNA]</scope>
    <source>
        <strain evidence="5 6">JCM6362</strain>
    </source>
</reference>
<evidence type="ECO:0000313" key="5">
    <source>
        <dbReference type="EMBL" id="GAT14509.1"/>
    </source>
</evidence>
<dbReference type="InterPro" id="IPR050300">
    <property type="entry name" value="GDXG_lipolytic_enzyme"/>
</dbReference>
<name>A0A100XD92_MYCTH</name>
<keyword evidence="2" id="KW-0378">Hydrolase</keyword>